<gene>
    <name evidence="1" type="ORF">BT96DRAFT_971733</name>
</gene>
<dbReference type="Gene3D" id="3.80.10.10">
    <property type="entry name" value="Ribonuclease Inhibitor"/>
    <property type="match status" value="1"/>
</dbReference>
<dbReference type="OrthoDB" id="3229088at2759"/>
<dbReference type="Proteomes" id="UP000799118">
    <property type="component" value="Unassembled WGS sequence"/>
</dbReference>
<reference evidence="1" key="1">
    <citation type="journal article" date="2019" name="Environ. Microbiol.">
        <title>Fungal ecological strategies reflected in gene transcription - a case study of two litter decomposers.</title>
        <authorList>
            <person name="Barbi F."/>
            <person name="Kohler A."/>
            <person name="Barry K."/>
            <person name="Baskaran P."/>
            <person name="Daum C."/>
            <person name="Fauchery L."/>
            <person name="Ihrmark K."/>
            <person name="Kuo A."/>
            <person name="LaButti K."/>
            <person name="Lipzen A."/>
            <person name="Morin E."/>
            <person name="Grigoriev I.V."/>
            <person name="Henrissat B."/>
            <person name="Lindahl B."/>
            <person name="Martin F."/>
        </authorList>
    </citation>
    <scope>NUCLEOTIDE SEQUENCE</scope>
    <source>
        <strain evidence="1">JB14</strain>
    </source>
</reference>
<dbReference type="EMBL" id="ML769400">
    <property type="protein sequence ID" value="KAE9406726.1"/>
    <property type="molecule type" value="Genomic_DNA"/>
</dbReference>
<name>A0A6A4I7Z6_9AGAR</name>
<protein>
    <submittedName>
        <fullName evidence="1">Uncharacterized protein</fullName>
    </submittedName>
</protein>
<proteinExistence type="predicted"/>
<accession>A0A6A4I7Z6</accession>
<dbReference type="AlphaFoldDB" id="A0A6A4I7Z6"/>
<sequence>MKNSFELPEFKGDPRLKPLLQSNQPPSSQDILLVKEGIDALDAYLLCLREQTRKIRSEKLRYKSLLGIRKLPPELLSEIFIHCTEPIPTVDNRSEAYYAYPDFSDAPYTLCQVSRQWRAVALSTPALWSSIVLHHHRPSSQTDFVPLTKFCLERSRVSPLYITLKASGYYTSTGDYKTKEIISGVCGTLSELMSQISRWEYLDFDVQCSSNGIQASPFPPIPPTGVPNLQTMCFRDQSVLSPASEVAIWAVELLKASPNLQDISFNALVPGLEGSSWMFLRSFEATRGMLLKDLFVVFMNCPALQTCDVSLDMVAEDPFDPSFDEELTLQHLHTLSLKYLEEGEVTAVLQRLKLPALRKLALDGLSDDTSYEWPDELFTSFLSRSKCKLEALSMTDLPYLEEQFISYLRHPTIHDTLEALEINKWRLPIGSDLLELLTLKLPSSTTSQTSAAEQPSPFLPKLKDVSFTVSAMLQAVPLRDFVASRWFNPAQNDVPLPVRSLERIKVLLIVPFVPNAVISTEPITRVFMRVSRVAKVELEEYVVQPSLLERDLYAGIEQLGSGYLSMI</sequence>
<dbReference type="InterPro" id="IPR032675">
    <property type="entry name" value="LRR_dom_sf"/>
</dbReference>
<evidence type="ECO:0000313" key="2">
    <source>
        <dbReference type="Proteomes" id="UP000799118"/>
    </source>
</evidence>
<evidence type="ECO:0000313" key="1">
    <source>
        <dbReference type="EMBL" id="KAE9406726.1"/>
    </source>
</evidence>
<keyword evidence="2" id="KW-1185">Reference proteome</keyword>
<organism evidence="1 2">
    <name type="scientific">Gymnopus androsaceus JB14</name>
    <dbReference type="NCBI Taxonomy" id="1447944"/>
    <lineage>
        <taxon>Eukaryota</taxon>
        <taxon>Fungi</taxon>
        <taxon>Dikarya</taxon>
        <taxon>Basidiomycota</taxon>
        <taxon>Agaricomycotina</taxon>
        <taxon>Agaricomycetes</taxon>
        <taxon>Agaricomycetidae</taxon>
        <taxon>Agaricales</taxon>
        <taxon>Marasmiineae</taxon>
        <taxon>Omphalotaceae</taxon>
        <taxon>Gymnopus</taxon>
    </lineage>
</organism>